<dbReference type="AlphaFoldDB" id="A9WRX5"/>
<dbReference type="STRING" id="288705.RSal33209_2682"/>
<proteinExistence type="predicted"/>
<gene>
    <name evidence="1" type="ordered locus">RSal33209_2682</name>
</gene>
<protein>
    <submittedName>
        <fullName evidence="1">2-hydroxyphenylacetyl-CoA ring opening enzyme</fullName>
    </submittedName>
</protein>
<dbReference type="HOGENOM" id="CLU_2452471_0_0_11"/>
<dbReference type="eggNOG" id="COG1012">
    <property type="taxonomic scope" value="Bacteria"/>
</dbReference>
<keyword evidence="2" id="KW-1185">Reference proteome</keyword>
<accession>A9WRX5</accession>
<reference evidence="2" key="1">
    <citation type="journal article" date="2008" name="J. Bacteriol.">
        <title>Genome sequence of the fish pathogen Renibacterium salmoninarum suggests reductive evolution away from an environmental Arthrobacter ancestor.</title>
        <authorList>
            <person name="Wiens G.D."/>
            <person name="Rockey D.D."/>
            <person name="Wu Z."/>
            <person name="Chang J."/>
            <person name="Levy R."/>
            <person name="Crane S."/>
            <person name="Chen D.S."/>
            <person name="Capri G.R."/>
            <person name="Burnett J.R."/>
            <person name="Sudheesh P.S."/>
            <person name="Schipma M.J."/>
            <person name="Burd H."/>
            <person name="Bhattacharyya A."/>
            <person name="Rhodes L.D."/>
            <person name="Kaul R."/>
            <person name="Strom M.S."/>
        </authorList>
    </citation>
    <scope>NUCLEOTIDE SEQUENCE [LARGE SCALE GENOMIC DNA]</scope>
    <source>
        <strain evidence="2">ATCC 33209 / DSM 20767 / JCM 11484 / NBRC 15589 / NCIMB 2235</strain>
    </source>
</reference>
<evidence type="ECO:0000313" key="1">
    <source>
        <dbReference type="EMBL" id="ABY24407.1"/>
    </source>
</evidence>
<sequence>MSTMTSTATALNIVPSYLEGSWWAPETAPANAPIARDANTGEALATVSSDGVDLAAVVRYGRETGQRNLGDFTISPARAQAQRACPVPQ</sequence>
<organism evidence="1 2">
    <name type="scientific">Renibacterium salmoninarum (strain ATCC 33209 / DSM 20767 / JCM 11484 / NBRC 15589 / NCIMB 2235)</name>
    <dbReference type="NCBI Taxonomy" id="288705"/>
    <lineage>
        <taxon>Bacteria</taxon>
        <taxon>Bacillati</taxon>
        <taxon>Actinomycetota</taxon>
        <taxon>Actinomycetes</taxon>
        <taxon>Micrococcales</taxon>
        <taxon>Micrococcaceae</taxon>
        <taxon>Renibacterium</taxon>
    </lineage>
</organism>
<dbReference type="EMBL" id="CP000910">
    <property type="protein sequence ID" value="ABY24407.1"/>
    <property type="molecule type" value="Genomic_DNA"/>
</dbReference>
<name>A9WRX5_RENSM</name>
<dbReference type="KEGG" id="rsa:RSal33209_2682"/>
<evidence type="ECO:0000313" key="2">
    <source>
        <dbReference type="Proteomes" id="UP000002007"/>
    </source>
</evidence>
<dbReference type="Proteomes" id="UP000002007">
    <property type="component" value="Chromosome"/>
</dbReference>